<evidence type="ECO:0000256" key="4">
    <source>
        <dbReference type="ARBA" id="ARBA00023136"/>
    </source>
</evidence>
<keyword evidence="2 6" id="KW-0812">Transmembrane</keyword>
<feature type="transmembrane region" description="Helical" evidence="6">
    <location>
        <begin position="161"/>
        <end position="187"/>
    </location>
</feature>
<dbReference type="PANTHER" id="PTHR15549">
    <property type="entry name" value="PAIRED IMMUNOGLOBULIN-LIKE TYPE 2 RECEPTOR"/>
    <property type="match status" value="1"/>
</dbReference>
<sequence length="338" mass="35396">MSGAALLGASCPSGGTFYICENKNVEFIGCCMINPCETTSGNCPQDKLREASFSRDHHDEIPAQACDKKVSGALWYTCSQNLPPFMGCCRGVNPCSRGSCPVNNLAPARLSSNETNRRAFLGDPSTSTSTISTSSQTQSATATLTDGASSSPDPEAKSSGALGTGAIVGIAVGAVALLAVAIAFFIIRRRRNARKKWASEGGMTFASSGPPAGPTTSFKIPPKAPQFSAFTPLGQTEPETEAPEEGMGLAVIQQRYGDANDDRVVSQISQVSQVSEALSPTYRAYQPSVLGASPDLAELPTDDSPAFGNRARYSDLPAGDVTFGGTTRQKEGYRELQG</sequence>
<keyword evidence="4 6" id="KW-0472">Membrane</keyword>
<evidence type="ECO:0000256" key="6">
    <source>
        <dbReference type="SAM" id="Phobius"/>
    </source>
</evidence>
<name>A0AAN6X1W7_9PEZI</name>
<comment type="caution">
    <text evidence="7">The sequence shown here is derived from an EMBL/GenBank/DDBJ whole genome shotgun (WGS) entry which is preliminary data.</text>
</comment>
<accession>A0AAN6X1W7</accession>
<protein>
    <submittedName>
        <fullName evidence="7">Uncharacterized protein</fullName>
    </submittedName>
</protein>
<organism evidence="7 8">
    <name type="scientific">Podospora australis</name>
    <dbReference type="NCBI Taxonomy" id="1536484"/>
    <lineage>
        <taxon>Eukaryota</taxon>
        <taxon>Fungi</taxon>
        <taxon>Dikarya</taxon>
        <taxon>Ascomycota</taxon>
        <taxon>Pezizomycotina</taxon>
        <taxon>Sordariomycetes</taxon>
        <taxon>Sordariomycetidae</taxon>
        <taxon>Sordariales</taxon>
        <taxon>Podosporaceae</taxon>
        <taxon>Podospora</taxon>
    </lineage>
</organism>
<dbReference type="GO" id="GO:0016020">
    <property type="term" value="C:membrane"/>
    <property type="evidence" value="ECO:0007669"/>
    <property type="project" value="UniProtKB-SubCell"/>
</dbReference>
<dbReference type="GO" id="GO:0071944">
    <property type="term" value="C:cell periphery"/>
    <property type="evidence" value="ECO:0007669"/>
    <property type="project" value="UniProtKB-ARBA"/>
</dbReference>
<gene>
    <name evidence="7" type="ORF">QBC35DRAFT_447642</name>
</gene>
<evidence type="ECO:0000256" key="5">
    <source>
        <dbReference type="SAM" id="MobiDB-lite"/>
    </source>
</evidence>
<keyword evidence="8" id="KW-1185">Reference proteome</keyword>
<dbReference type="EMBL" id="MU864355">
    <property type="protein sequence ID" value="KAK4192329.1"/>
    <property type="molecule type" value="Genomic_DNA"/>
</dbReference>
<reference evidence="7" key="2">
    <citation type="submission" date="2023-05" db="EMBL/GenBank/DDBJ databases">
        <authorList>
            <consortium name="Lawrence Berkeley National Laboratory"/>
            <person name="Steindorff A."/>
            <person name="Hensen N."/>
            <person name="Bonometti L."/>
            <person name="Westerberg I."/>
            <person name="Brannstrom I.O."/>
            <person name="Guillou S."/>
            <person name="Cros-Aarteil S."/>
            <person name="Calhoun S."/>
            <person name="Haridas S."/>
            <person name="Kuo A."/>
            <person name="Mondo S."/>
            <person name="Pangilinan J."/>
            <person name="Riley R."/>
            <person name="Labutti K."/>
            <person name="Andreopoulos B."/>
            <person name="Lipzen A."/>
            <person name="Chen C."/>
            <person name="Yanf M."/>
            <person name="Daum C."/>
            <person name="Ng V."/>
            <person name="Clum A."/>
            <person name="Ohm R."/>
            <person name="Martin F."/>
            <person name="Silar P."/>
            <person name="Natvig D."/>
            <person name="Lalanne C."/>
            <person name="Gautier V."/>
            <person name="Ament-Velasquez S.L."/>
            <person name="Kruys A."/>
            <person name="Hutchinson M.I."/>
            <person name="Powell A.J."/>
            <person name="Barry K."/>
            <person name="Miller A.N."/>
            <person name="Grigoriev I.V."/>
            <person name="Debuchy R."/>
            <person name="Gladieux P."/>
            <person name="Thoren M.H."/>
            <person name="Johannesson H."/>
        </authorList>
    </citation>
    <scope>NUCLEOTIDE SEQUENCE</scope>
    <source>
        <strain evidence="7">PSN309</strain>
    </source>
</reference>
<keyword evidence="3 6" id="KW-1133">Transmembrane helix</keyword>
<evidence type="ECO:0000256" key="2">
    <source>
        <dbReference type="ARBA" id="ARBA00022692"/>
    </source>
</evidence>
<evidence type="ECO:0000313" key="8">
    <source>
        <dbReference type="Proteomes" id="UP001302126"/>
    </source>
</evidence>
<evidence type="ECO:0000256" key="3">
    <source>
        <dbReference type="ARBA" id="ARBA00022989"/>
    </source>
</evidence>
<feature type="compositionally biased region" description="Low complexity" evidence="5">
    <location>
        <begin position="125"/>
        <end position="143"/>
    </location>
</feature>
<dbReference type="Proteomes" id="UP001302126">
    <property type="component" value="Unassembled WGS sequence"/>
</dbReference>
<dbReference type="AlphaFoldDB" id="A0AAN6X1W7"/>
<reference evidence="7" key="1">
    <citation type="journal article" date="2023" name="Mol. Phylogenet. Evol.">
        <title>Genome-scale phylogeny and comparative genomics of the fungal order Sordariales.</title>
        <authorList>
            <person name="Hensen N."/>
            <person name="Bonometti L."/>
            <person name="Westerberg I."/>
            <person name="Brannstrom I.O."/>
            <person name="Guillou S."/>
            <person name="Cros-Aarteil S."/>
            <person name="Calhoun S."/>
            <person name="Haridas S."/>
            <person name="Kuo A."/>
            <person name="Mondo S."/>
            <person name="Pangilinan J."/>
            <person name="Riley R."/>
            <person name="LaButti K."/>
            <person name="Andreopoulos B."/>
            <person name="Lipzen A."/>
            <person name="Chen C."/>
            <person name="Yan M."/>
            <person name="Daum C."/>
            <person name="Ng V."/>
            <person name="Clum A."/>
            <person name="Steindorff A."/>
            <person name="Ohm R.A."/>
            <person name="Martin F."/>
            <person name="Silar P."/>
            <person name="Natvig D.O."/>
            <person name="Lalanne C."/>
            <person name="Gautier V."/>
            <person name="Ament-Velasquez S.L."/>
            <person name="Kruys A."/>
            <person name="Hutchinson M.I."/>
            <person name="Powell A.J."/>
            <person name="Barry K."/>
            <person name="Miller A.N."/>
            <person name="Grigoriev I.V."/>
            <person name="Debuchy R."/>
            <person name="Gladieux P."/>
            <person name="Hiltunen Thoren M."/>
            <person name="Johannesson H."/>
        </authorList>
    </citation>
    <scope>NUCLEOTIDE SEQUENCE</scope>
    <source>
        <strain evidence="7">PSN309</strain>
    </source>
</reference>
<dbReference type="InterPro" id="IPR051694">
    <property type="entry name" value="Immunoregulatory_rcpt-like"/>
</dbReference>
<evidence type="ECO:0000256" key="1">
    <source>
        <dbReference type="ARBA" id="ARBA00004167"/>
    </source>
</evidence>
<feature type="region of interest" description="Disordered" evidence="5">
    <location>
        <begin position="318"/>
        <end position="338"/>
    </location>
</feature>
<feature type="region of interest" description="Disordered" evidence="5">
    <location>
        <begin position="114"/>
        <end position="159"/>
    </location>
</feature>
<evidence type="ECO:0000313" key="7">
    <source>
        <dbReference type="EMBL" id="KAK4192329.1"/>
    </source>
</evidence>
<feature type="compositionally biased region" description="Basic and acidic residues" evidence="5">
    <location>
        <begin position="328"/>
        <end position="338"/>
    </location>
</feature>
<comment type="subcellular location">
    <subcellularLocation>
        <location evidence="1">Membrane</location>
        <topology evidence="1">Single-pass membrane protein</topology>
    </subcellularLocation>
</comment>
<proteinExistence type="predicted"/>
<feature type="region of interest" description="Disordered" evidence="5">
    <location>
        <begin position="199"/>
        <end position="245"/>
    </location>
</feature>